<feature type="coiled-coil region" evidence="11">
    <location>
        <begin position="523"/>
        <end position="576"/>
    </location>
</feature>
<keyword evidence="6 14" id="KW-0732">Signal</keyword>
<evidence type="ECO:0000256" key="2">
    <source>
        <dbReference type="ARBA" id="ARBA00012513"/>
    </source>
</evidence>
<keyword evidence="10 13" id="KW-1133">Transmembrane helix</keyword>
<dbReference type="InterPro" id="IPR011009">
    <property type="entry name" value="Kinase-like_dom_sf"/>
</dbReference>
<feature type="domain" description="Protein kinase" evidence="15">
    <location>
        <begin position="588"/>
        <end position="1088"/>
    </location>
</feature>
<keyword evidence="4" id="KW-0808">Transferase</keyword>
<feature type="transmembrane region" description="Helical" evidence="13">
    <location>
        <begin position="487"/>
        <end position="511"/>
    </location>
</feature>
<evidence type="ECO:0000256" key="8">
    <source>
        <dbReference type="ARBA" id="ARBA00022777"/>
    </source>
</evidence>
<dbReference type="Gene3D" id="1.20.1440.180">
    <property type="entry name" value="KEN domain"/>
    <property type="match status" value="1"/>
</dbReference>
<accession>A0ABQ9YHA0</accession>
<name>A0ABQ9YHA0_9EUKA</name>
<keyword evidence="9" id="KW-0067">ATP-binding</keyword>
<dbReference type="SMART" id="SM00580">
    <property type="entry name" value="PUG"/>
    <property type="match status" value="1"/>
</dbReference>
<feature type="chain" id="PRO_5045398021" description="non-specific serine/threonine protein kinase" evidence="14">
    <location>
        <begin position="16"/>
        <end position="1244"/>
    </location>
</feature>
<feature type="domain" description="KEN" evidence="16">
    <location>
        <begin position="1091"/>
        <end position="1244"/>
    </location>
</feature>
<gene>
    <name evidence="17" type="ORF">BLNAU_1652</name>
</gene>
<dbReference type="PROSITE" id="PS00108">
    <property type="entry name" value="PROTEIN_KINASE_ST"/>
    <property type="match status" value="1"/>
</dbReference>
<keyword evidence="5 13" id="KW-0812">Transmembrane</keyword>
<proteinExistence type="predicted"/>
<organism evidence="17 18">
    <name type="scientific">Blattamonas nauphoetae</name>
    <dbReference type="NCBI Taxonomy" id="2049346"/>
    <lineage>
        <taxon>Eukaryota</taxon>
        <taxon>Metamonada</taxon>
        <taxon>Preaxostyla</taxon>
        <taxon>Oxymonadida</taxon>
        <taxon>Blattamonas</taxon>
    </lineage>
</organism>
<evidence type="ECO:0000256" key="5">
    <source>
        <dbReference type="ARBA" id="ARBA00022692"/>
    </source>
</evidence>
<dbReference type="Gene3D" id="1.10.510.10">
    <property type="entry name" value="Transferase(Phosphotransferase) domain 1"/>
    <property type="match status" value="1"/>
</dbReference>
<keyword evidence="17" id="KW-0378">Hydrolase</keyword>
<keyword evidence="7" id="KW-0547">Nucleotide-binding</keyword>
<comment type="subcellular location">
    <subcellularLocation>
        <location evidence="1">Membrane</location>
        <topology evidence="1">Single-pass type I membrane protein</topology>
    </subcellularLocation>
</comment>
<dbReference type="Gene3D" id="2.130.10.10">
    <property type="entry name" value="YVTN repeat-like/Quinoprotein amine dehydrogenase"/>
    <property type="match status" value="1"/>
</dbReference>
<evidence type="ECO:0000256" key="14">
    <source>
        <dbReference type="SAM" id="SignalP"/>
    </source>
</evidence>
<feature type="region of interest" description="Disordered" evidence="12">
    <location>
        <begin position="775"/>
        <end position="838"/>
    </location>
</feature>
<evidence type="ECO:0000256" key="1">
    <source>
        <dbReference type="ARBA" id="ARBA00004479"/>
    </source>
</evidence>
<evidence type="ECO:0000256" key="9">
    <source>
        <dbReference type="ARBA" id="ARBA00022840"/>
    </source>
</evidence>
<keyword evidence="3" id="KW-0723">Serine/threonine-protein kinase</keyword>
<dbReference type="EC" id="2.7.11.1" evidence="2"/>
<feature type="compositionally biased region" description="Basic residues" evidence="12">
    <location>
        <begin position="781"/>
        <end position="792"/>
    </location>
</feature>
<dbReference type="PROSITE" id="PS51392">
    <property type="entry name" value="KEN"/>
    <property type="match status" value="1"/>
</dbReference>
<evidence type="ECO:0000256" key="4">
    <source>
        <dbReference type="ARBA" id="ARBA00022679"/>
    </source>
</evidence>
<dbReference type="InterPro" id="IPR010513">
    <property type="entry name" value="KEN_dom"/>
</dbReference>
<keyword evidence="18" id="KW-1185">Reference proteome</keyword>
<dbReference type="Gene3D" id="3.30.200.20">
    <property type="entry name" value="Phosphorylase Kinase, domain 1"/>
    <property type="match status" value="1"/>
</dbReference>
<dbReference type="GO" id="GO:0016787">
    <property type="term" value="F:hydrolase activity"/>
    <property type="evidence" value="ECO:0007669"/>
    <property type="project" value="UniProtKB-KW"/>
</dbReference>
<evidence type="ECO:0000259" key="16">
    <source>
        <dbReference type="PROSITE" id="PS51392"/>
    </source>
</evidence>
<dbReference type="SUPFAM" id="SSF56112">
    <property type="entry name" value="Protein kinase-like (PK-like)"/>
    <property type="match status" value="1"/>
</dbReference>
<dbReference type="Proteomes" id="UP001281761">
    <property type="component" value="Unassembled WGS sequence"/>
</dbReference>
<dbReference type="PROSITE" id="PS50011">
    <property type="entry name" value="PROTEIN_KINASE_DOM"/>
    <property type="match status" value="1"/>
</dbReference>
<protein>
    <recommendedName>
        <fullName evidence="2">non-specific serine/threonine protein kinase</fullName>
        <ecNumber evidence="2">2.7.11.1</ecNumber>
    </recommendedName>
</protein>
<evidence type="ECO:0000256" key="7">
    <source>
        <dbReference type="ARBA" id="ARBA00022741"/>
    </source>
</evidence>
<comment type="caution">
    <text evidence="17">The sequence shown here is derived from an EMBL/GenBank/DDBJ whole genome shotgun (WGS) entry which is preliminary data.</text>
</comment>
<dbReference type="PANTHER" id="PTHR13954">
    <property type="entry name" value="IRE1-RELATED"/>
    <property type="match status" value="1"/>
</dbReference>
<keyword evidence="11" id="KW-0175">Coiled coil</keyword>
<dbReference type="InterPro" id="IPR015943">
    <property type="entry name" value="WD40/YVTN_repeat-like_dom_sf"/>
</dbReference>
<evidence type="ECO:0000313" key="18">
    <source>
        <dbReference type="Proteomes" id="UP001281761"/>
    </source>
</evidence>
<keyword evidence="8" id="KW-0418">Kinase</keyword>
<evidence type="ECO:0000256" key="6">
    <source>
        <dbReference type="ARBA" id="ARBA00022729"/>
    </source>
</evidence>
<evidence type="ECO:0000256" key="13">
    <source>
        <dbReference type="SAM" id="Phobius"/>
    </source>
</evidence>
<evidence type="ECO:0000256" key="11">
    <source>
        <dbReference type="SAM" id="Coils"/>
    </source>
</evidence>
<dbReference type="Pfam" id="PF00069">
    <property type="entry name" value="Pkinase"/>
    <property type="match status" value="1"/>
</dbReference>
<dbReference type="InterPro" id="IPR011047">
    <property type="entry name" value="Quinoprotein_ADH-like_sf"/>
</dbReference>
<evidence type="ECO:0000256" key="3">
    <source>
        <dbReference type="ARBA" id="ARBA00022527"/>
    </source>
</evidence>
<dbReference type="EMBL" id="JARBJD010000007">
    <property type="protein sequence ID" value="KAK2963119.1"/>
    <property type="molecule type" value="Genomic_DNA"/>
</dbReference>
<dbReference type="SMART" id="SM00220">
    <property type="entry name" value="S_TKc"/>
    <property type="match status" value="1"/>
</dbReference>
<dbReference type="Pfam" id="PF06479">
    <property type="entry name" value="Ribonuc_2-5A"/>
    <property type="match status" value="1"/>
</dbReference>
<dbReference type="PANTHER" id="PTHR13954:SF6">
    <property type="entry name" value="NON-SPECIFIC SERINE_THREONINE PROTEIN KINASE"/>
    <property type="match status" value="1"/>
</dbReference>
<evidence type="ECO:0000256" key="10">
    <source>
        <dbReference type="ARBA" id="ARBA00022989"/>
    </source>
</evidence>
<dbReference type="InterPro" id="IPR008271">
    <property type="entry name" value="Ser/Thr_kinase_AS"/>
</dbReference>
<dbReference type="SUPFAM" id="SSF50998">
    <property type="entry name" value="Quinoprotein alcohol dehydrogenase-like"/>
    <property type="match status" value="1"/>
</dbReference>
<dbReference type="InterPro" id="IPR045133">
    <property type="entry name" value="IRE1/2-like"/>
</dbReference>
<dbReference type="InterPro" id="IPR038357">
    <property type="entry name" value="KEN_sf"/>
</dbReference>
<reference evidence="17 18" key="1">
    <citation type="journal article" date="2022" name="bioRxiv">
        <title>Genomics of Preaxostyla Flagellates Illuminates Evolutionary Transitions and the Path Towards Mitochondrial Loss.</title>
        <authorList>
            <person name="Novak L.V.F."/>
            <person name="Treitli S.C."/>
            <person name="Pyrih J."/>
            <person name="Halakuc P."/>
            <person name="Pipaliya S.V."/>
            <person name="Vacek V."/>
            <person name="Brzon O."/>
            <person name="Soukal P."/>
            <person name="Eme L."/>
            <person name="Dacks J.B."/>
            <person name="Karnkowska A."/>
            <person name="Elias M."/>
            <person name="Hampl V."/>
        </authorList>
    </citation>
    <scope>NUCLEOTIDE SEQUENCE [LARGE SCALE GENOMIC DNA]</scope>
    <source>
        <strain evidence="17">NAU3</strain>
        <tissue evidence="17">Gut</tissue>
    </source>
</reference>
<sequence length="1244" mass="141609">MIFIFLTRLILSVQSLKQPLIVGHLDGSITCVDITNGDTIWTLSTGRPLVDYYGTKEIIPTIDGHFLFIEHDGLVKLLPYTIRDFLLSSNFRQNDIVYTTTEHTEKFRIHLETGHLASSERETDDSDDDWITVRRTDYQIVAKSSSTSKIHWTISVGEYLFSTPDNPTIVVPILSEQENLYAVQTHFPPESASPLVGISCDGTLRCYSPVRTNASRTLYKQSWGKQMPSYAIPVQAISTASNFNSNVSTSGYFGNSQHTVWTTKSTSIVESSFVLLTENEMVTAIPVPDYFEYNTLHSLCYPTTPTFESSTCVYTCHPILTYQPSFTSDIFFQNDNESPLLTYRRIPKSLNSGIHNVILSRTPRNTTITDVYPQSSSFSIPLRSFLHIRVFHHPMTERDPLVRLGFPFIYYPPHSSSSELPFPNIQFPVAPIHHPPSSLLVPSSQQYPPSEVVTEEIIDWTRWNPNYYHPPPLLPGETPPIAPSVKFSLHFILVVLIVLVIVLPALIWYLIKTIRNLLKQQQLADLKYQQDRLLDEKRREEELKRREEKEAIERMEKEQREKEKKEQEQREEYIKKGWRHIAGGRLRFNPNSIIGEGQRGTSVFDGVTTDGRKVAVKRILRTHTTSQRTSSKLDKGLPDMVIPTEIKVLLASDNQCDNVVKYYAMENDADFVYITLEKCSSNLSTYFSHFFPPPPPPQQYLSRGTSHRTLFCFSHLLRKLRNGERISPHIPLFFTSSEQHIIAELSRLGRIIKNEPIPSANEAAIMKIVEDEAKLQEQKRNRERQRAKRKKNAGTTPNPQDSDDQDEPVRNRLETPPGISPQQPQPNPVPSHSVRKPSTHPLLVNDSILSASVRELLLGIACGIDHLHTLNIIHRDIKPSNILIDAVGRPKVADMGLSTFLDESEPRGGATLGPNWHAGSVGWEAPEIVVMKRRKQARLTRAMMGQTRTDRPSEQTAIEGGFTKAELKVDKANDVFSLGCVFYATVMGGQDLNDSYAVTLIDVDLATNGCDDSSISWTFKSEQIHFTPHPFGSIVQRENNIVDDIHPPDLLYPLCIADPTMRDLITKMLSHHPSQRPTIDQVVHHPALWKDDKRLEFISAVSDFLDHISPTDPINVAIEEQFPHFMGASPFEPLRKQIYDTILHQPYSSDWMNIISPILQPEINAHRNYEGTSLRHLLRVLRNKSTHYNEVNELVKNALFPDGIPTGMITYFLHLFPTLLIDVYRTLLRFPEVLKHENLGRFFK</sequence>
<feature type="signal peptide" evidence="14">
    <location>
        <begin position="1"/>
        <end position="15"/>
    </location>
</feature>
<evidence type="ECO:0000259" key="15">
    <source>
        <dbReference type="PROSITE" id="PS50011"/>
    </source>
</evidence>
<dbReference type="InterPro" id="IPR000719">
    <property type="entry name" value="Prot_kinase_dom"/>
</dbReference>
<evidence type="ECO:0000313" key="17">
    <source>
        <dbReference type="EMBL" id="KAK2963119.1"/>
    </source>
</evidence>
<evidence type="ECO:0000256" key="12">
    <source>
        <dbReference type="SAM" id="MobiDB-lite"/>
    </source>
</evidence>
<keyword evidence="13" id="KW-0472">Membrane</keyword>